<dbReference type="FunFam" id="3.30.200.20:FF:000034">
    <property type="entry name" value="Kinase suppressor of Ras 1"/>
    <property type="match status" value="1"/>
</dbReference>
<dbReference type="InterPro" id="IPR046933">
    <property type="entry name" value="SAM_KSR1_N_sf"/>
</dbReference>
<dbReference type="InterPro" id="IPR046349">
    <property type="entry name" value="C1-like_sf"/>
</dbReference>
<feature type="compositionally biased region" description="Polar residues" evidence="10">
    <location>
        <begin position="478"/>
        <end position="509"/>
    </location>
</feature>
<evidence type="ECO:0000256" key="8">
    <source>
        <dbReference type="ARBA" id="ARBA00048679"/>
    </source>
</evidence>
<dbReference type="FunFam" id="1.10.510.10:FF:000107">
    <property type="entry name" value="kinase suppressor of Ras 1"/>
    <property type="match status" value="1"/>
</dbReference>
<name>A0A6G0YAR6_APHCR</name>
<dbReference type="Pfam" id="PF20406">
    <property type="entry name" value="SAM_KSR1_N"/>
    <property type="match status" value="1"/>
</dbReference>
<feature type="binding site" evidence="9">
    <location>
        <position position="563"/>
    </location>
    <ligand>
        <name>ATP</name>
        <dbReference type="ChEBI" id="CHEBI:30616"/>
    </ligand>
</feature>
<gene>
    <name evidence="13" type="ORF">FWK35_00016368</name>
</gene>
<evidence type="ECO:0000259" key="12">
    <source>
        <dbReference type="PROSITE" id="PS50081"/>
    </source>
</evidence>
<keyword evidence="2" id="KW-0479">Metal-binding</keyword>
<dbReference type="Gene3D" id="6.10.140.1120">
    <property type="match status" value="1"/>
</dbReference>
<dbReference type="Proteomes" id="UP000478052">
    <property type="component" value="Unassembled WGS sequence"/>
</dbReference>
<sequence length="834" mass="95364">MAEEEFDRQLMCDEPEVIQKVIDISSQMLISLRNLCETRAELTQHEIRTLEGKLVKLFSVQLNNRHKNPGRFDCQKLRNSPSINQWLEVVGLSTLSVQRICENISSIEALLLKSENELKSILPEYSLKDEELRRLTRASYNLKKYSGMLKMVLATLKFTICQWKLKNTDKKKKKERKQYSIQIYLTFNILRIDRRLHKETIRIGNRTREKCKITLYWDSWYRQYEVRCEQAGHSPSSVQGHSPSSSCRPRNAHLNHYTPPITPTLFNHNHRTSDSPISILTSPKSRRNLNPDVVFSNGLTTPQSPKPLVPDICVKTGHNFSNLLPMLGYCEQCSVRVFVGVKCKICKFRYHKGCLSKVPLHCTKNAATEDNDPNFDELICSSANHSPNFNRPTSHKTSSSLLSKRKTRIPSINSIPVSSKSGGAESSSAPSSTNSSTPSSPALNNPRQIHVSSLPTPAITNEKFNYPDTPIYSQELQKNQSRFTESSRCGSTDSEQTSIRMDSSEAQNWDTDEMETRGWPRQNSLSLQEWDIPWDELNMCDKLGEGHFGTVYSGNWHGPVAIKVINMDYLDYEKTLEAFKAEVATFRKTRHENLILFMGACMKLPRLAIVTSLANGMTLYRHIHVLKDKFNMSRTTMVAQQISQASCFYIGMGYLHAKGIIHKDLRSKNIFLENGKVIITDFGLFSVTRLCFRNRTQDGLIVPPGWLCYLAPELVRNLRVHQRPEEEDLPFSKASDVYAFGTVWYELLCGEWPFKSASPEVIIWNIGRGMKQRLANLEASGDVKDILMTCWSFNPEKRPDFAQMLKTLERLPRKRLARSPSHPIHLSRSAESIF</sequence>
<dbReference type="Gene3D" id="1.10.150.50">
    <property type="entry name" value="Transcription Factor, Ets-1"/>
    <property type="match status" value="1"/>
</dbReference>
<dbReference type="InterPro" id="IPR011009">
    <property type="entry name" value="Kinase-like_dom_sf"/>
</dbReference>
<keyword evidence="14" id="KW-1185">Reference proteome</keyword>
<feature type="domain" description="Protein kinase" evidence="11">
    <location>
        <begin position="537"/>
        <end position="811"/>
    </location>
</feature>
<dbReference type="PROSITE" id="PS50011">
    <property type="entry name" value="PROTEIN_KINASE_DOM"/>
    <property type="match status" value="1"/>
</dbReference>
<evidence type="ECO:0000256" key="9">
    <source>
        <dbReference type="PROSITE-ProRule" id="PRU10141"/>
    </source>
</evidence>
<dbReference type="PROSITE" id="PS00109">
    <property type="entry name" value="PROTEIN_KINASE_TYR"/>
    <property type="match status" value="1"/>
</dbReference>
<dbReference type="Gene3D" id="1.10.510.10">
    <property type="entry name" value="Transferase(Phosphotransferase) domain 1"/>
    <property type="match status" value="1"/>
</dbReference>
<dbReference type="Pfam" id="PF07714">
    <property type="entry name" value="PK_Tyr_Ser-Thr"/>
    <property type="match status" value="1"/>
</dbReference>
<dbReference type="EMBL" id="VUJU01005139">
    <property type="protein sequence ID" value="KAF0752158.1"/>
    <property type="molecule type" value="Genomic_DNA"/>
</dbReference>
<accession>A0A6G0YAR6</accession>
<evidence type="ECO:0000259" key="11">
    <source>
        <dbReference type="PROSITE" id="PS50011"/>
    </source>
</evidence>
<evidence type="ECO:0000256" key="5">
    <source>
        <dbReference type="ARBA" id="ARBA00022833"/>
    </source>
</evidence>
<reference evidence="13 14" key="1">
    <citation type="submission" date="2019-08" db="EMBL/GenBank/DDBJ databases">
        <title>Whole genome of Aphis craccivora.</title>
        <authorList>
            <person name="Voronova N.V."/>
            <person name="Shulinski R.S."/>
            <person name="Bandarenka Y.V."/>
            <person name="Zhorov D.G."/>
            <person name="Warner D."/>
        </authorList>
    </citation>
    <scope>NUCLEOTIDE SEQUENCE [LARGE SCALE GENOMIC DNA]</scope>
    <source>
        <strain evidence="13">180601</strain>
        <tissue evidence="13">Whole Body</tissue>
    </source>
</reference>
<keyword evidence="3 9" id="KW-0547">Nucleotide-binding</keyword>
<dbReference type="PROSITE" id="PS00479">
    <property type="entry name" value="ZF_DAG_PE_1"/>
    <property type="match status" value="1"/>
</dbReference>
<dbReference type="OrthoDB" id="774951at2759"/>
<dbReference type="PANTHER" id="PTHR44329">
    <property type="entry name" value="SERINE/THREONINE-PROTEIN KINASE TNNI3K-RELATED"/>
    <property type="match status" value="1"/>
</dbReference>
<dbReference type="InterPro" id="IPR051681">
    <property type="entry name" value="Ser/Thr_Kinases-Pseudokinases"/>
</dbReference>
<dbReference type="PROSITE" id="PS50081">
    <property type="entry name" value="ZF_DAG_PE_2"/>
    <property type="match status" value="1"/>
</dbReference>
<evidence type="ECO:0000256" key="2">
    <source>
        <dbReference type="ARBA" id="ARBA00022723"/>
    </source>
</evidence>
<evidence type="ECO:0000256" key="7">
    <source>
        <dbReference type="ARBA" id="ARBA00047899"/>
    </source>
</evidence>
<comment type="catalytic activity">
    <reaction evidence="8">
        <text>L-seryl-[protein] + ATP = O-phospho-L-seryl-[protein] + ADP + H(+)</text>
        <dbReference type="Rhea" id="RHEA:17989"/>
        <dbReference type="Rhea" id="RHEA-COMP:9863"/>
        <dbReference type="Rhea" id="RHEA-COMP:11604"/>
        <dbReference type="ChEBI" id="CHEBI:15378"/>
        <dbReference type="ChEBI" id="CHEBI:29999"/>
        <dbReference type="ChEBI" id="CHEBI:30616"/>
        <dbReference type="ChEBI" id="CHEBI:83421"/>
        <dbReference type="ChEBI" id="CHEBI:456216"/>
        <dbReference type="EC" id="2.7.11.1"/>
    </reaction>
</comment>
<evidence type="ECO:0000256" key="1">
    <source>
        <dbReference type="ARBA" id="ARBA00022679"/>
    </source>
</evidence>
<dbReference type="GO" id="GO:0046872">
    <property type="term" value="F:metal ion binding"/>
    <property type="evidence" value="ECO:0007669"/>
    <property type="project" value="UniProtKB-KW"/>
</dbReference>
<dbReference type="InterPro" id="IPR013761">
    <property type="entry name" value="SAM/pointed_sf"/>
</dbReference>
<organism evidence="13 14">
    <name type="scientific">Aphis craccivora</name>
    <name type="common">Cowpea aphid</name>
    <dbReference type="NCBI Taxonomy" id="307492"/>
    <lineage>
        <taxon>Eukaryota</taxon>
        <taxon>Metazoa</taxon>
        <taxon>Ecdysozoa</taxon>
        <taxon>Arthropoda</taxon>
        <taxon>Hexapoda</taxon>
        <taxon>Insecta</taxon>
        <taxon>Pterygota</taxon>
        <taxon>Neoptera</taxon>
        <taxon>Paraneoptera</taxon>
        <taxon>Hemiptera</taxon>
        <taxon>Sternorrhyncha</taxon>
        <taxon>Aphidomorpha</taxon>
        <taxon>Aphidoidea</taxon>
        <taxon>Aphididae</taxon>
        <taxon>Aphidini</taxon>
        <taxon>Aphis</taxon>
        <taxon>Aphis</taxon>
    </lineage>
</organism>
<comment type="catalytic activity">
    <reaction evidence="7">
        <text>L-threonyl-[protein] + ATP = O-phospho-L-threonyl-[protein] + ADP + H(+)</text>
        <dbReference type="Rhea" id="RHEA:46608"/>
        <dbReference type="Rhea" id="RHEA-COMP:11060"/>
        <dbReference type="Rhea" id="RHEA-COMP:11605"/>
        <dbReference type="ChEBI" id="CHEBI:15378"/>
        <dbReference type="ChEBI" id="CHEBI:30013"/>
        <dbReference type="ChEBI" id="CHEBI:30616"/>
        <dbReference type="ChEBI" id="CHEBI:61977"/>
        <dbReference type="ChEBI" id="CHEBI:456216"/>
        <dbReference type="EC" id="2.7.11.1"/>
    </reaction>
</comment>
<dbReference type="SUPFAM" id="SSF57889">
    <property type="entry name" value="Cysteine-rich domain"/>
    <property type="match status" value="1"/>
</dbReference>
<dbReference type="InterPro" id="IPR000719">
    <property type="entry name" value="Prot_kinase_dom"/>
</dbReference>
<evidence type="ECO:0000256" key="3">
    <source>
        <dbReference type="ARBA" id="ARBA00022741"/>
    </source>
</evidence>
<evidence type="ECO:0000256" key="10">
    <source>
        <dbReference type="SAM" id="MobiDB-lite"/>
    </source>
</evidence>
<dbReference type="PROSITE" id="PS00107">
    <property type="entry name" value="PROTEIN_KINASE_ATP"/>
    <property type="match status" value="1"/>
</dbReference>
<evidence type="ECO:0000313" key="14">
    <source>
        <dbReference type="Proteomes" id="UP000478052"/>
    </source>
</evidence>
<dbReference type="CDD" id="cd20812">
    <property type="entry name" value="C1_KSR"/>
    <property type="match status" value="1"/>
</dbReference>
<feature type="region of interest" description="Disordered" evidence="10">
    <location>
        <begin position="386"/>
        <end position="449"/>
    </location>
</feature>
<dbReference type="CDD" id="cd14063">
    <property type="entry name" value="PK_KSR"/>
    <property type="match status" value="1"/>
</dbReference>
<dbReference type="SUPFAM" id="SSF56112">
    <property type="entry name" value="Protein kinase-like (PK-like)"/>
    <property type="match status" value="1"/>
</dbReference>
<dbReference type="Gene3D" id="3.30.200.20">
    <property type="entry name" value="Phosphorylase Kinase, domain 1"/>
    <property type="match status" value="1"/>
</dbReference>
<evidence type="ECO:0000256" key="6">
    <source>
        <dbReference type="ARBA" id="ARBA00022840"/>
    </source>
</evidence>
<keyword evidence="5" id="KW-0862">Zinc</keyword>
<keyword evidence="6 9" id="KW-0067">ATP-binding</keyword>
<feature type="domain" description="Phorbol-ester/DAG-type" evidence="12">
    <location>
        <begin position="317"/>
        <end position="362"/>
    </location>
</feature>
<dbReference type="PANTHER" id="PTHR44329:SF253">
    <property type="entry name" value="KINASE SUPPRESSOR OF RAS 2"/>
    <property type="match status" value="1"/>
</dbReference>
<dbReference type="Pfam" id="PF13543">
    <property type="entry name" value="SAM_KSR1"/>
    <property type="match status" value="1"/>
</dbReference>
<dbReference type="InterPro" id="IPR008266">
    <property type="entry name" value="Tyr_kinase_AS"/>
</dbReference>
<dbReference type="AlphaFoldDB" id="A0A6G0YAR6"/>
<dbReference type="SMART" id="SM00109">
    <property type="entry name" value="C1"/>
    <property type="match status" value="1"/>
</dbReference>
<evidence type="ECO:0000313" key="13">
    <source>
        <dbReference type="EMBL" id="KAF0752158.1"/>
    </source>
</evidence>
<protein>
    <submittedName>
        <fullName evidence="13">Kinase suppressor of Ras 1</fullName>
    </submittedName>
</protein>
<comment type="caution">
    <text evidence="13">The sequence shown here is derived from an EMBL/GenBank/DDBJ whole genome shotgun (WGS) entry which is preliminary data.</text>
</comment>
<feature type="compositionally biased region" description="Low complexity" evidence="10">
    <location>
        <begin position="418"/>
        <end position="440"/>
    </location>
</feature>
<keyword evidence="1" id="KW-0808">Transferase</keyword>
<dbReference type="InterPro" id="IPR017441">
    <property type="entry name" value="Protein_kinase_ATP_BS"/>
</dbReference>
<dbReference type="Pfam" id="PF00130">
    <property type="entry name" value="C1_1"/>
    <property type="match status" value="1"/>
</dbReference>
<dbReference type="InterPro" id="IPR002219">
    <property type="entry name" value="PKC_DAG/PE"/>
</dbReference>
<dbReference type="GO" id="GO:0005524">
    <property type="term" value="F:ATP binding"/>
    <property type="evidence" value="ECO:0007669"/>
    <property type="project" value="UniProtKB-UniRule"/>
</dbReference>
<feature type="region of interest" description="Disordered" evidence="10">
    <location>
        <begin position="478"/>
        <end position="517"/>
    </location>
</feature>
<proteinExistence type="predicted"/>
<dbReference type="Gene3D" id="3.30.60.20">
    <property type="match status" value="1"/>
</dbReference>
<dbReference type="InterPro" id="IPR046861">
    <property type="entry name" value="SAM_KSR1_N"/>
</dbReference>
<evidence type="ECO:0000256" key="4">
    <source>
        <dbReference type="ARBA" id="ARBA00022777"/>
    </source>
</evidence>
<dbReference type="GO" id="GO:0004674">
    <property type="term" value="F:protein serine/threonine kinase activity"/>
    <property type="evidence" value="ECO:0007669"/>
    <property type="project" value="UniProtKB-EC"/>
</dbReference>
<keyword evidence="4 13" id="KW-0418">Kinase</keyword>
<dbReference type="InterPro" id="IPR001245">
    <property type="entry name" value="Ser-Thr/Tyr_kinase_cat_dom"/>
</dbReference>
<dbReference type="InterPro" id="IPR025561">
    <property type="entry name" value="KSR_SAM-like_dom"/>
</dbReference>